<organism evidence="2 3">
    <name type="scientific">Acacia crassicarpa</name>
    <name type="common">northern wattle</name>
    <dbReference type="NCBI Taxonomy" id="499986"/>
    <lineage>
        <taxon>Eukaryota</taxon>
        <taxon>Viridiplantae</taxon>
        <taxon>Streptophyta</taxon>
        <taxon>Embryophyta</taxon>
        <taxon>Tracheophyta</taxon>
        <taxon>Spermatophyta</taxon>
        <taxon>Magnoliopsida</taxon>
        <taxon>eudicotyledons</taxon>
        <taxon>Gunneridae</taxon>
        <taxon>Pentapetalae</taxon>
        <taxon>rosids</taxon>
        <taxon>fabids</taxon>
        <taxon>Fabales</taxon>
        <taxon>Fabaceae</taxon>
        <taxon>Caesalpinioideae</taxon>
        <taxon>mimosoid clade</taxon>
        <taxon>Acacieae</taxon>
        <taxon>Acacia</taxon>
    </lineage>
</organism>
<name>A0AAE1MW97_9FABA</name>
<protein>
    <submittedName>
        <fullName evidence="2">Uncharacterized protein</fullName>
    </submittedName>
</protein>
<accession>A0AAE1MW97</accession>
<evidence type="ECO:0000313" key="3">
    <source>
        <dbReference type="Proteomes" id="UP001293593"/>
    </source>
</evidence>
<keyword evidence="3" id="KW-1185">Reference proteome</keyword>
<comment type="caution">
    <text evidence="2">The sequence shown here is derived from an EMBL/GenBank/DDBJ whole genome shotgun (WGS) entry which is preliminary data.</text>
</comment>
<reference evidence="2" key="1">
    <citation type="submission" date="2023-10" db="EMBL/GenBank/DDBJ databases">
        <title>Chromosome-level genome of the transformable northern wattle, Acacia crassicarpa.</title>
        <authorList>
            <person name="Massaro I."/>
            <person name="Sinha N.R."/>
            <person name="Poethig S."/>
            <person name="Leichty A.R."/>
        </authorList>
    </citation>
    <scope>NUCLEOTIDE SEQUENCE</scope>
    <source>
        <strain evidence="2">Acra3RX</strain>
        <tissue evidence="2">Leaf</tissue>
    </source>
</reference>
<dbReference type="Proteomes" id="UP001293593">
    <property type="component" value="Unassembled WGS sequence"/>
</dbReference>
<feature type="compositionally biased region" description="Basic and acidic residues" evidence="1">
    <location>
        <begin position="85"/>
        <end position="102"/>
    </location>
</feature>
<evidence type="ECO:0000313" key="2">
    <source>
        <dbReference type="EMBL" id="KAK4278422.1"/>
    </source>
</evidence>
<feature type="region of interest" description="Disordered" evidence="1">
    <location>
        <begin position="82"/>
        <end position="102"/>
    </location>
</feature>
<evidence type="ECO:0000256" key="1">
    <source>
        <dbReference type="SAM" id="MobiDB-lite"/>
    </source>
</evidence>
<proteinExistence type="predicted"/>
<dbReference type="EMBL" id="JAWXYG010000003">
    <property type="protein sequence ID" value="KAK4278422.1"/>
    <property type="molecule type" value="Genomic_DNA"/>
</dbReference>
<gene>
    <name evidence="2" type="ORF">QN277_016270</name>
</gene>
<dbReference type="AlphaFoldDB" id="A0AAE1MW97"/>
<sequence>MDQNQRKEKSIGRLVFEFHRSRSSFTGASTALHHCLALTSITRFNSGWDRRKTTIGSESLLIGRVPLPPPLTIHKKLKKKALPVKRKEDLEEKEEAERRRRM</sequence>